<keyword evidence="6" id="KW-1133">Transmembrane helix</keyword>
<sequence length="901" mass="97316">MCAQYDIIEHLLKNMGDLELILFIAGHLTTPTLSSNDNRPVNGSEVNLHCDDHNQNVTSYTFYRNQQDACSQKHVNCTGSYLIFQPIMEGDAGSYTCTIQNPISSNSSNAVDLSVSVRVSQVKIQSNTSSMLWVGRDSVSLQCSALGTDVQFSWNLNGEKLPSNPRYSLQQNDSVLIIHPVDRSDIGSFTCTASNWLNTMTSDSLKLNLGLPVSEVKIQSNTSSSVILWAGIDSVSLSCSADGSALHFSWNLNGVPLPSDSRYQYNQDNSIIIISPLDKKENGTFTCTATNVLNSETSSDLNLNLAWHPDGDIQCSANGAGETVNLFCSWPGGFPQANINLTFQSQNLTGRDQVMHNVPINTITSNDELFCHGAQGGREMTCALPLKRPVAEGFTNHSSIPVKIGEKATMTVTLSGSAVGVNSRVLTPKILPATFAWYHYKPEPIQLSEENIVSTESSSTLTLNSVTANENGTYECRAGNLLGTTSFFFILDVAEEPVPVSEVKIQSNPSSSVILWAGIDSVSLSCSADGSALHFSWNLNGVPLPSDSRYQYNQDNSIIIISPLDKKDNGPFTCTATNVLNSETSSDLNLNLAWHPDGDIQCSANGAGETVNLFCSWPGGLPPANINLAFQSQNLTGRDQVMHSVSLSTITSNDELFCHGAQGGQEKTCALPLKRPVAEGFTNHSSIPVKIGEKATMTVTLSGSAVGINSRVLTPKILPATFAWYHYKPEPIQLSEENIVSTELSSTLTLNSVTANENGTYECRARNLLGTTSFFFILDVPEEKVSKGLGAGEIAGIVIGVLAGLAIIGIIIFFILKSKKKKAKAQNFGINSAENPIGIPEYAVINKKNGGMAETSLTNNPQDDKDDVKYAVIKFQNQEQTKPPNSEPEVEYSTVKNASRK</sequence>
<feature type="domain" description="Ig-like" evidence="7">
    <location>
        <begin position="212"/>
        <end position="304"/>
    </location>
</feature>
<dbReference type="InterPro" id="IPR036179">
    <property type="entry name" value="Ig-like_dom_sf"/>
</dbReference>
<keyword evidence="2" id="KW-1015">Disulfide bond</keyword>
<feature type="domain" description="Ig-like" evidence="7">
    <location>
        <begin position="31"/>
        <end position="116"/>
    </location>
</feature>
<feature type="domain" description="Ig-like" evidence="7">
    <location>
        <begin position="120"/>
        <end position="208"/>
    </location>
</feature>
<evidence type="ECO:0000313" key="8">
    <source>
        <dbReference type="Ensembl" id="ENSLLEP00000035474.1"/>
    </source>
</evidence>
<reference evidence="8" key="2">
    <citation type="submission" date="2025-09" db="UniProtKB">
        <authorList>
            <consortium name="Ensembl"/>
        </authorList>
    </citation>
    <scope>IDENTIFICATION</scope>
</reference>
<keyword evidence="3" id="KW-0325">Glycoprotein</keyword>
<dbReference type="Pfam" id="PF13927">
    <property type="entry name" value="Ig_3"/>
    <property type="match status" value="4"/>
</dbReference>
<evidence type="ECO:0000256" key="4">
    <source>
        <dbReference type="ARBA" id="ARBA00023319"/>
    </source>
</evidence>
<evidence type="ECO:0000256" key="5">
    <source>
        <dbReference type="SAM" id="MobiDB-lite"/>
    </source>
</evidence>
<feature type="region of interest" description="Disordered" evidence="5">
    <location>
        <begin position="877"/>
        <end position="901"/>
    </location>
</feature>
<dbReference type="GeneTree" id="ENSGT00940000156511"/>
<keyword evidence="6" id="KW-0472">Membrane</keyword>
<proteinExistence type="predicted"/>
<dbReference type="InterPro" id="IPR003599">
    <property type="entry name" value="Ig_sub"/>
</dbReference>
<dbReference type="SMART" id="SM00408">
    <property type="entry name" value="IGc2"/>
    <property type="match status" value="6"/>
</dbReference>
<keyword evidence="9" id="KW-1185">Reference proteome</keyword>
<evidence type="ECO:0000313" key="9">
    <source>
        <dbReference type="Proteomes" id="UP000694569"/>
    </source>
</evidence>
<organism evidence="8 9">
    <name type="scientific">Leptobrachium leishanense</name>
    <name type="common">Leishan spiny toad</name>
    <dbReference type="NCBI Taxonomy" id="445787"/>
    <lineage>
        <taxon>Eukaryota</taxon>
        <taxon>Metazoa</taxon>
        <taxon>Chordata</taxon>
        <taxon>Craniata</taxon>
        <taxon>Vertebrata</taxon>
        <taxon>Euteleostomi</taxon>
        <taxon>Amphibia</taxon>
        <taxon>Batrachia</taxon>
        <taxon>Anura</taxon>
        <taxon>Pelobatoidea</taxon>
        <taxon>Megophryidae</taxon>
        <taxon>Leptobrachium</taxon>
    </lineage>
</organism>
<feature type="transmembrane region" description="Helical" evidence="6">
    <location>
        <begin position="794"/>
        <end position="816"/>
    </location>
</feature>
<name>A0A8C5QB75_9ANUR</name>
<feature type="domain" description="Ig-like" evidence="7">
    <location>
        <begin position="499"/>
        <end position="591"/>
    </location>
</feature>
<dbReference type="PANTHER" id="PTHR44337">
    <property type="entry name" value="CARCINOEMBRYONIC ANTIGEN-RELATED CELL ADHESION MOLECULE 8"/>
    <property type="match status" value="1"/>
</dbReference>
<evidence type="ECO:0000256" key="1">
    <source>
        <dbReference type="ARBA" id="ARBA00022729"/>
    </source>
</evidence>
<dbReference type="SMART" id="SM00409">
    <property type="entry name" value="IG"/>
    <property type="match status" value="6"/>
</dbReference>
<dbReference type="Gene3D" id="2.60.40.10">
    <property type="entry name" value="Immunoglobulins"/>
    <property type="match status" value="6"/>
</dbReference>
<dbReference type="SUPFAM" id="SSF48726">
    <property type="entry name" value="Immunoglobulin"/>
    <property type="match status" value="6"/>
</dbReference>
<keyword evidence="4" id="KW-0393">Immunoglobulin domain</keyword>
<dbReference type="AlphaFoldDB" id="A0A8C5QB75"/>
<feature type="domain" description="Ig-like" evidence="7">
    <location>
        <begin position="389"/>
        <end position="480"/>
    </location>
</feature>
<dbReference type="Ensembl" id="ENSLLET00000036825.1">
    <property type="protein sequence ID" value="ENSLLEP00000035474.1"/>
    <property type="gene ID" value="ENSLLEG00000022194.1"/>
</dbReference>
<dbReference type="InterPro" id="IPR052598">
    <property type="entry name" value="IgSF_CEA-related"/>
</dbReference>
<dbReference type="InterPro" id="IPR003598">
    <property type="entry name" value="Ig_sub2"/>
</dbReference>
<keyword evidence="1" id="KW-0732">Signal</keyword>
<evidence type="ECO:0000259" key="7">
    <source>
        <dbReference type="PROSITE" id="PS50835"/>
    </source>
</evidence>
<accession>A0A8C5QB75</accession>
<evidence type="ECO:0000256" key="3">
    <source>
        <dbReference type="ARBA" id="ARBA00023180"/>
    </source>
</evidence>
<feature type="domain" description="Ig-like" evidence="7">
    <location>
        <begin position="676"/>
        <end position="767"/>
    </location>
</feature>
<keyword evidence="6" id="KW-0812">Transmembrane</keyword>
<dbReference type="PANTHER" id="PTHR44337:SF25">
    <property type="entry name" value="HEMICENTIN-1-LIKE"/>
    <property type="match status" value="1"/>
</dbReference>
<dbReference type="InterPro" id="IPR013783">
    <property type="entry name" value="Ig-like_fold"/>
</dbReference>
<dbReference type="Proteomes" id="UP000694569">
    <property type="component" value="Unplaced"/>
</dbReference>
<dbReference type="OrthoDB" id="9909252at2759"/>
<evidence type="ECO:0000256" key="2">
    <source>
        <dbReference type="ARBA" id="ARBA00023157"/>
    </source>
</evidence>
<dbReference type="CDD" id="cd00096">
    <property type="entry name" value="Ig"/>
    <property type="match status" value="2"/>
</dbReference>
<dbReference type="PROSITE" id="PS50835">
    <property type="entry name" value="IG_LIKE"/>
    <property type="match status" value="6"/>
</dbReference>
<reference evidence="8" key="1">
    <citation type="submission" date="2025-08" db="UniProtKB">
        <authorList>
            <consortium name="Ensembl"/>
        </authorList>
    </citation>
    <scope>IDENTIFICATION</scope>
</reference>
<evidence type="ECO:0000256" key="6">
    <source>
        <dbReference type="SAM" id="Phobius"/>
    </source>
</evidence>
<protein>
    <recommendedName>
        <fullName evidence="7">Ig-like domain-containing protein</fullName>
    </recommendedName>
</protein>
<dbReference type="InterPro" id="IPR007110">
    <property type="entry name" value="Ig-like_dom"/>
</dbReference>